<dbReference type="AlphaFoldDB" id="A0A7W3ZLU2"/>
<dbReference type="Pfam" id="PF00293">
    <property type="entry name" value="NUDIX"/>
    <property type="match status" value="1"/>
</dbReference>
<dbReference type="EMBL" id="JABJWZ010000029">
    <property type="protein sequence ID" value="MBB1252835.1"/>
    <property type="molecule type" value="Genomic_DNA"/>
</dbReference>
<dbReference type="Proteomes" id="UP000525686">
    <property type="component" value="Unassembled WGS sequence"/>
</dbReference>
<evidence type="ECO:0000259" key="3">
    <source>
        <dbReference type="PROSITE" id="PS51462"/>
    </source>
</evidence>
<dbReference type="SUPFAM" id="SSF55811">
    <property type="entry name" value="Nudix"/>
    <property type="match status" value="1"/>
</dbReference>
<comment type="cofactor">
    <cofactor evidence="1">
        <name>Mg(2+)</name>
        <dbReference type="ChEBI" id="CHEBI:18420"/>
    </cofactor>
</comment>
<keyword evidence="2" id="KW-0378">Hydrolase</keyword>
<comment type="caution">
    <text evidence="4">The sequence shown here is derived from an EMBL/GenBank/DDBJ whole genome shotgun (WGS) entry which is preliminary data.</text>
</comment>
<dbReference type="PANTHER" id="PTHR43046:SF16">
    <property type="entry name" value="ADP-RIBOSE PYROPHOSPHATASE YJHB-RELATED"/>
    <property type="match status" value="1"/>
</dbReference>
<dbReference type="InterPro" id="IPR015797">
    <property type="entry name" value="NUDIX_hydrolase-like_dom_sf"/>
</dbReference>
<sequence length="174" mass="18263">MTDDPPPPGEARAVSPSPAPTLATTLLVAAVIVHDRDSDRVLMLRRGPNAKVAPGSWDLPVGKNEPGEPITLSAVRELREETGLAVAAPDLRLAHVVHGRAGAEAPGGFLTVVLATTRWAGEPENREPEKHSRLAWVPIGAPPEETYAPAAEAIAGYRAGRPSVVLTGWDGMPS</sequence>
<dbReference type="Gene3D" id="3.90.79.10">
    <property type="entry name" value="Nucleoside Triphosphate Pyrophosphohydrolase"/>
    <property type="match status" value="1"/>
</dbReference>
<gene>
    <name evidence="4" type="ORF">H3146_05565</name>
</gene>
<evidence type="ECO:0000256" key="1">
    <source>
        <dbReference type="ARBA" id="ARBA00001946"/>
    </source>
</evidence>
<dbReference type="PANTHER" id="PTHR43046">
    <property type="entry name" value="GDP-MANNOSE MANNOSYL HYDROLASE"/>
    <property type="match status" value="1"/>
</dbReference>
<proteinExistence type="predicted"/>
<accession>A0A7W3ZLU2</accession>
<name>A0A7W3ZLU2_9ACTN</name>
<feature type="domain" description="Nudix hydrolase" evidence="3">
    <location>
        <begin position="24"/>
        <end position="162"/>
    </location>
</feature>
<dbReference type="InterPro" id="IPR000086">
    <property type="entry name" value="NUDIX_hydrolase_dom"/>
</dbReference>
<dbReference type="GO" id="GO:0016787">
    <property type="term" value="F:hydrolase activity"/>
    <property type="evidence" value="ECO:0007669"/>
    <property type="project" value="UniProtKB-KW"/>
</dbReference>
<evidence type="ECO:0000256" key="2">
    <source>
        <dbReference type="ARBA" id="ARBA00022801"/>
    </source>
</evidence>
<reference evidence="5" key="1">
    <citation type="submission" date="2020-05" db="EMBL/GenBank/DDBJ databases">
        <title>Classification of alakaliphilic streptomycetes isolated from an alkaline soil next to Lonar Crater, India and a proposal for the recognition of Streptomyces alkaliterrae sp. nov.</title>
        <authorList>
            <person name="Golinska P."/>
        </authorList>
    </citation>
    <scope>NUCLEOTIDE SEQUENCE [LARGE SCALE GENOMIC DNA]</scope>
    <source>
        <strain evidence="5">OF3</strain>
    </source>
</reference>
<protein>
    <submittedName>
        <fullName evidence="4">NUDIX domain-containing protein</fullName>
    </submittedName>
</protein>
<dbReference type="PROSITE" id="PS51462">
    <property type="entry name" value="NUDIX"/>
    <property type="match status" value="1"/>
</dbReference>
<organism evidence="4 5">
    <name type="scientific">Streptomyces alkaliterrae</name>
    <dbReference type="NCBI Taxonomy" id="2213162"/>
    <lineage>
        <taxon>Bacteria</taxon>
        <taxon>Bacillati</taxon>
        <taxon>Actinomycetota</taxon>
        <taxon>Actinomycetes</taxon>
        <taxon>Kitasatosporales</taxon>
        <taxon>Streptomycetaceae</taxon>
        <taxon>Streptomyces</taxon>
    </lineage>
</organism>
<evidence type="ECO:0000313" key="5">
    <source>
        <dbReference type="Proteomes" id="UP000525686"/>
    </source>
</evidence>
<evidence type="ECO:0000313" key="4">
    <source>
        <dbReference type="EMBL" id="MBB1252835.1"/>
    </source>
</evidence>